<dbReference type="PROSITE" id="PS00061">
    <property type="entry name" value="ADH_SHORT"/>
    <property type="match status" value="1"/>
</dbReference>
<dbReference type="InterPro" id="IPR020904">
    <property type="entry name" value="Sc_DH/Rdtase_CS"/>
</dbReference>
<keyword evidence="5" id="KW-1185">Reference proteome</keyword>
<dbReference type="EMBL" id="JABBNB010000052">
    <property type="protein sequence ID" value="NMO05141.1"/>
    <property type="molecule type" value="Genomic_DNA"/>
</dbReference>
<dbReference type="Pfam" id="PF00106">
    <property type="entry name" value="adh_short"/>
    <property type="match status" value="1"/>
</dbReference>
<evidence type="ECO:0000313" key="4">
    <source>
        <dbReference type="EMBL" id="NMO05141.1"/>
    </source>
</evidence>
<name>A0A848L9K4_9ACTN</name>
<dbReference type="PANTHER" id="PTHR43658">
    <property type="entry name" value="SHORT-CHAIN DEHYDROGENASE/REDUCTASE"/>
    <property type="match status" value="1"/>
</dbReference>
<dbReference type="Proteomes" id="UP000550729">
    <property type="component" value="Unassembled WGS sequence"/>
</dbReference>
<accession>A0A848L9K4</accession>
<dbReference type="Gene3D" id="3.40.50.720">
    <property type="entry name" value="NAD(P)-binding Rossmann-like Domain"/>
    <property type="match status" value="1"/>
</dbReference>
<evidence type="ECO:0000256" key="1">
    <source>
        <dbReference type="ARBA" id="ARBA00006484"/>
    </source>
</evidence>
<comment type="caution">
    <text evidence="4">The sequence shown here is derived from an EMBL/GenBank/DDBJ whole genome shotgun (WGS) entry which is preliminary data.</text>
</comment>
<dbReference type="PRINTS" id="PR00081">
    <property type="entry name" value="GDHRDH"/>
</dbReference>
<keyword evidence="2" id="KW-0560">Oxidoreductase</keyword>
<organism evidence="4 5">
    <name type="scientific">Gordonia asplenii</name>
    <dbReference type="NCBI Taxonomy" id="2725283"/>
    <lineage>
        <taxon>Bacteria</taxon>
        <taxon>Bacillati</taxon>
        <taxon>Actinomycetota</taxon>
        <taxon>Actinomycetes</taxon>
        <taxon>Mycobacteriales</taxon>
        <taxon>Gordoniaceae</taxon>
        <taxon>Gordonia</taxon>
    </lineage>
</organism>
<dbReference type="PRINTS" id="PR00080">
    <property type="entry name" value="SDRFAMILY"/>
</dbReference>
<evidence type="ECO:0000313" key="5">
    <source>
        <dbReference type="Proteomes" id="UP000550729"/>
    </source>
</evidence>
<evidence type="ECO:0000256" key="3">
    <source>
        <dbReference type="RuleBase" id="RU000363"/>
    </source>
</evidence>
<dbReference type="InterPro" id="IPR036291">
    <property type="entry name" value="NAD(P)-bd_dom_sf"/>
</dbReference>
<dbReference type="RefSeq" id="WP_170197646.1">
    <property type="nucleotide sequence ID" value="NZ_JABBNB010000052.1"/>
</dbReference>
<dbReference type="InterPro" id="IPR002347">
    <property type="entry name" value="SDR_fam"/>
</dbReference>
<gene>
    <name evidence="4" type="ORF">HH308_28385</name>
</gene>
<dbReference type="SUPFAM" id="SSF51735">
    <property type="entry name" value="NAD(P)-binding Rossmann-fold domains"/>
    <property type="match status" value="1"/>
</dbReference>
<reference evidence="4 5" key="1">
    <citation type="submission" date="2020-04" db="EMBL/GenBank/DDBJ databases">
        <title>Gordonia sp. nov. TBRC 11910.</title>
        <authorList>
            <person name="Suriyachadkun C."/>
        </authorList>
    </citation>
    <scope>NUCLEOTIDE SEQUENCE [LARGE SCALE GENOMIC DNA]</scope>
    <source>
        <strain evidence="4 5">TBRC 11910</strain>
    </source>
</reference>
<evidence type="ECO:0000256" key="2">
    <source>
        <dbReference type="ARBA" id="ARBA00023002"/>
    </source>
</evidence>
<protein>
    <submittedName>
        <fullName evidence="4">SDR family NAD(P)-dependent oxidoreductase</fullName>
    </submittedName>
</protein>
<sequence length="255" mass="26577">MHISGSTAIVTGGASGLGEAICRRLIELGATAIAFDVDAERGERLHNELGDAFGCLAVDVSDTLAIEAAVSQVTERFGDIGIAVNAAAIPAPARLVGKSGPLPMDVFDRGIKINLYGPVNVMRSVAAAMVRNEPDADGERGILVNVSSGAAWEGQIGQVAYSASKAALVGMTLPLARELGAYGIRVMTLAPGAFETPIYAQVPDAVRDGLIADSVFPARMGRPAEFALLVEEVIRNAMHNGRTLRLDGGLTLRSR</sequence>
<dbReference type="GO" id="GO:0016491">
    <property type="term" value="F:oxidoreductase activity"/>
    <property type="evidence" value="ECO:0007669"/>
    <property type="project" value="UniProtKB-KW"/>
</dbReference>
<dbReference type="PANTHER" id="PTHR43658:SF8">
    <property type="entry name" value="17-BETA-HYDROXYSTEROID DEHYDROGENASE 14-RELATED"/>
    <property type="match status" value="1"/>
</dbReference>
<dbReference type="AlphaFoldDB" id="A0A848L9K4"/>
<proteinExistence type="inferred from homology"/>
<comment type="similarity">
    <text evidence="1 3">Belongs to the short-chain dehydrogenases/reductases (SDR) family.</text>
</comment>